<evidence type="ECO:0000313" key="2">
    <source>
        <dbReference type="Proteomes" id="UP000324800"/>
    </source>
</evidence>
<evidence type="ECO:0000313" key="1">
    <source>
        <dbReference type="EMBL" id="KAA6387633.1"/>
    </source>
</evidence>
<dbReference type="AlphaFoldDB" id="A0A5J4VZD8"/>
<gene>
    <name evidence="1" type="ORF">EZS28_016842</name>
</gene>
<reference evidence="1 2" key="1">
    <citation type="submission" date="2019-03" db="EMBL/GenBank/DDBJ databases">
        <title>Single cell metagenomics reveals metabolic interactions within the superorganism composed of flagellate Streblomastix strix and complex community of Bacteroidetes bacteria on its surface.</title>
        <authorList>
            <person name="Treitli S.C."/>
            <person name="Kolisko M."/>
            <person name="Husnik F."/>
            <person name="Keeling P."/>
            <person name="Hampl V."/>
        </authorList>
    </citation>
    <scope>NUCLEOTIDE SEQUENCE [LARGE SCALE GENOMIC DNA]</scope>
    <source>
        <strain evidence="1">ST1C</strain>
    </source>
</reference>
<accession>A0A5J4VZD8</accession>
<protein>
    <submittedName>
        <fullName evidence="1">Uncharacterized protein</fullName>
    </submittedName>
</protein>
<proteinExistence type="predicted"/>
<organism evidence="1 2">
    <name type="scientific">Streblomastix strix</name>
    <dbReference type="NCBI Taxonomy" id="222440"/>
    <lineage>
        <taxon>Eukaryota</taxon>
        <taxon>Metamonada</taxon>
        <taxon>Preaxostyla</taxon>
        <taxon>Oxymonadida</taxon>
        <taxon>Streblomastigidae</taxon>
        <taxon>Streblomastix</taxon>
    </lineage>
</organism>
<comment type="caution">
    <text evidence="1">The sequence shown here is derived from an EMBL/GenBank/DDBJ whole genome shotgun (WGS) entry which is preliminary data.</text>
</comment>
<name>A0A5J4VZD8_9EUKA</name>
<sequence length="120" mass="13806">MFTSIRLYTLLAIDWCGDTSARLKTSGQRIVRALQSTCAVSFEQVLHPHLSSQSRDRLIPMVEYSDMFFLQGVQIVQQLICFRIASHFAFIIFIWTIHIDGQINDAPRPYGPFGNLKIMR</sequence>
<dbReference type="Proteomes" id="UP000324800">
    <property type="component" value="Unassembled WGS sequence"/>
</dbReference>
<dbReference type="EMBL" id="SNRW01004298">
    <property type="protein sequence ID" value="KAA6387633.1"/>
    <property type="molecule type" value="Genomic_DNA"/>
</dbReference>